<organism evidence="5 6">
    <name type="scientific">Pontibacillus halophilus JSM 076056 = DSM 19796</name>
    <dbReference type="NCBI Taxonomy" id="1385510"/>
    <lineage>
        <taxon>Bacteria</taxon>
        <taxon>Bacillati</taxon>
        <taxon>Bacillota</taxon>
        <taxon>Bacilli</taxon>
        <taxon>Bacillales</taxon>
        <taxon>Bacillaceae</taxon>
        <taxon>Pontibacillus</taxon>
    </lineage>
</organism>
<feature type="transmembrane region" description="Helical" evidence="3">
    <location>
        <begin position="86"/>
        <end position="108"/>
    </location>
</feature>
<keyword evidence="3" id="KW-1133">Transmembrane helix</keyword>
<dbReference type="Gene3D" id="1.10.10.1320">
    <property type="entry name" value="Anti-sigma factor, zinc-finger domain"/>
    <property type="match status" value="1"/>
</dbReference>
<evidence type="ECO:0000259" key="4">
    <source>
        <dbReference type="Pfam" id="PF13490"/>
    </source>
</evidence>
<proteinExistence type="inferred from homology"/>
<evidence type="ECO:0000313" key="5">
    <source>
        <dbReference type="EMBL" id="KGX90507.1"/>
    </source>
</evidence>
<dbReference type="AlphaFoldDB" id="A0A0A5I3Y0"/>
<reference evidence="5 6" key="1">
    <citation type="submission" date="2013-08" db="EMBL/GenBank/DDBJ databases">
        <authorList>
            <person name="Huang J."/>
            <person name="Wang G."/>
        </authorList>
    </citation>
    <scope>NUCLEOTIDE SEQUENCE [LARGE SCALE GENOMIC DNA]</scope>
    <source>
        <strain evidence="5 6">JSM 076056</strain>
    </source>
</reference>
<comment type="similarity">
    <text evidence="1">Belongs to the zinc-associated anti-sigma factor (ZAS) superfamily. Anti-sigma-W factor family.</text>
</comment>
<gene>
    <name evidence="5" type="ORF">N781_06840</name>
</gene>
<dbReference type="RefSeq" id="WP_026801289.1">
    <property type="nucleotide sequence ID" value="NZ_AULI01000014.1"/>
</dbReference>
<dbReference type="Pfam" id="PF13490">
    <property type="entry name" value="zf-HC2"/>
    <property type="match status" value="1"/>
</dbReference>
<dbReference type="Proteomes" id="UP000030528">
    <property type="component" value="Unassembled WGS sequence"/>
</dbReference>
<dbReference type="OrthoDB" id="9782842at2"/>
<evidence type="ECO:0000256" key="3">
    <source>
        <dbReference type="SAM" id="Phobius"/>
    </source>
</evidence>
<sequence>MKCSNEAIILMHRYLDDELTKDEERELRQHLQDCKACQEHFQSLKHTNAILASSKELQPSDRFTMNVMSSLPKEKKRMSYGRWLKAHPMITAAAIFMILMFGSVFSTWNQDQQLSVSKQEGVVIEDNTVIVPEGVTVDGDLVVKNGDVKVDGTVDGDVVVVNGDSLQASAGEVTGDLQQVDQVFGWMWYNIKNAAKSIFSIED</sequence>
<dbReference type="STRING" id="1385510.GCA_000425205_03035"/>
<keyword evidence="3" id="KW-0812">Transmembrane</keyword>
<comment type="caution">
    <text evidence="5">The sequence shown here is derived from an EMBL/GenBank/DDBJ whole genome shotgun (WGS) entry which is preliminary data.</text>
</comment>
<dbReference type="eggNOG" id="COG5662">
    <property type="taxonomic scope" value="Bacteria"/>
</dbReference>
<evidence type="ECO:0000256" key="2">
    <source>
        <dbReference type="ARBA" id="ARBA00024438"/>
    </source>
</evidence>
<dbReference type="InterPro" id="IPR041916">
    <property type="entry name" value="Anti_sigma_zinc_sf"/>
</dbReference>
<protein>
    <recommendedName>
        <fullName evidence="2">Anti-sigma-W factor RsiW</fullName>
    </recommendedName>
</protein>
<accession>A0A0A5I3Y0</accession>
<evidence type="ECO:0000256" key="1">
    <source>
        <dbReference type="ARBA" id="ARBA00024353"/>
    </source>
</evidence>
<keyword evidence="6" id="KW-1185">Reference proteome</keyword>
<dbReference type="InterPro" id="IPR027383">
    <property type="entry name" value="Znf_put"/>
</dbReference>
<evidence type="ECO:0000313" key="6">
    <source>
        <dbReference type="Proteomes" id="UP000030528"/>
    </source>
</evidence>
<keyword evidence="3" id="KW-0472">Membrane</keyword>
<feature type="domain" description="Putative zinc-finger" evidence="4">
    <location>
        <begin position="6"/>
        <end position="38"/>
    </location>
</feature>
<name>A0A0A5I3Y0_9BACI</name>
<dbReference type="EMBL" id="AVPE01000014">
    <property type="protein sequence ID" value="KGX90507.1"/>
    <property type="molecule type" value="Genomic_DNA"/>
</dbReference>